<dbReference type="Pfam" id="PF13424">
    <property type="entry name" value="TPR_12"/>
    <property type="match status" value="1"/>
</dbReference>
<dbReference type="Pfam" id="PF00931">
    <property type="entry name" value="NB-ARC"/>
    <property type="match status" value="1"/>
</dbReference>
<feature type="domain" description="PNPLA" evidence="4">
    <location>
        <begin position="1"/>
        <end position="144"/>
    </location>
</feature>
<protein>
    <recommendedName>
        <fullName evidence="4">PNPLA domain-containing protein</fullName>
    </recommendedName>
</protein>
<name>A0A8H3A7A9_9AGAM</name>
<dbReference type="AlphaFoldDB" id="A0A8H3A7A9"/>
<accession>A0A8H3A7A9</accession>
<dbReference type="PANTHER" id="PTHR46082:SF11">
    <property type="entry name" value="AAA+ ATPASE DOMAIN-CONTAINING PROTEIN-RELATED"/>
    <property type="match status" value="1"/>
</dbReference>
<dbReference type="EMBL" id="CAJMWT010001337">
    <property type="protein sequence ID" value="CAE6393261.1"/>
    <property type="molecule type" value="Genomic_DNA"/>
</dbReference>
<dbReference type="InterPro" id="IPR053137">
    <property type="entry name" value="NLR-like"/>
</dbReference>
<dbReference type="InterPro" id="IPR027417">
    <property type="entry name" value="P-loop_NTPase"/>
</dbReference>
<dbReference type="SUPFAM" id="SSF48452">
    <property type="entry name" value="TPR-like"/>
    <property type="match status" value="1"/>
</dbReference>
<sequence length="908" mass="101497">MSIEDAIGSYTGLAENVFSDKKRGGISGGAAYKGTTLIDSLRSIFQDATGSGDQKMAEGAPKPDGCNTLIFATLKDNMNAGIPVIFRSYQVRANRAPDCAIHEAVYATMAHPDFFKSIQIADGSLKYSFVGGELGNSNPLVHVLAEVRDLYPGEYVSCIMSIGAGHAHTIQIPNGDRQQASLAMRAMATDSERVAEEMARRFQDTTGVYFRFNVDQGMQDIETDGWEKLSVVATHTQAYLNKIEVNRAMWEAAKAIQDRKNALAVAWIDGRVQRTLEPAIVKKCPIPTAYYTGRAKEIQGVGSYIVSSGYQQQVCVIYGLGGAGKSQLAFKAIEQNHHHWNHIIYVDASCKKTIERMLEDFARVNLKYLGDTDTITYIDTLQWLQETQDSWLLFFDGADDLQLDISPYFPISYRGNILVTTRLESRAGLAQPPEALYPISGMDPEDASSLLLRVVNRRAPSKPKTAADKMSADALVRDFGFLALAIVHAGAYIAHSTGLSIAKYHDQFRDRKREMLEKHSKLPQASRISNYKDTVYTTWNMCYELLGQHGKQGTQELLWLIAFLQRDGITNAIFERAAINIHLYAPILPAGELEKYAYNYLVGLGPHVQKLLSESHKLPDEEANRWEVNCNHAVCFANVFKSMKLWPEEEDLRTKVAVARANLLGLEDPATLQNADDLAQNYWNQGLVNRAETLYSEVLEVRRGLHREDHNDILTSKRHLASIYQYQGRLSDAVPFWEDVVEGYRVSKGGNHPETLTCMESLADVYLRSAQLDKEEKLRRDMINLMLDDDPDKPTCMRRLAEVLELKEEWDAAELQLVQYQEALKKVWGESHANATIDQDCIYELRVRKESVPPISCASCMHPADVASICPKSKSICDFAARAFGILPFSLAVLVVAYLLPICFGISS</sequence>
<dbReference type="SUPFAM" id="SSF52151">
    <property type="entry name" value="FabD/lysophospholipase-like"/>
    <property type="match status" value="1"/>
</dbReference>
<evidence type="ECO:0000256" key="1">
    <source>
        <dbReference type="ARBA" id="ARBA00023098"/>
    </source>
</evidence>
<dbReference type="InterPro" id="IPR002182">
    <property type="entry name" value="NB-ARC"/>
</dbReference>
<dbReference type="InterPro" id="IPR011990">
    <property type="entry name" value="TPR-like_helical_dom_sf"/>
</dbReference>
<dbReference type="InterPro" id="IPR002641">
    <property type="entry name" value="PNPLA_dom"/>
</dbReference>
<dbReference type="SUPFAM" id="SSF52540">
    <property type="entry name" value="P-loop containing nucleoside triphosphate hydrolases"/>
    <property type="match status" value="1"/>
</dbReference>
<gene>
    <name evidence="5" type="ORF">RDB_LOCUS31754</name>
</gene>
<evidence type="ECO:0000256" key="2">
    <source>
        <dbReference type="PROSITE-ProRule" id="PRU01161"/>
    </source>
</evidence>
<feature type="transmembrane region" description="Helical" evidence="3">
    <location>
        <begin position="879"/>
        <end position="900"/>
    </location>
</feature>
<dbReference type="Gene3D" id="1.25.40.10">
    <property type="entry name" value="Tetratricopeptide repeat domain"/>
    <property type="match status" value="1"/>
</dbReference>
<keyword evidence="3" id="KW-0472">Membrane</keyword>
<organism evidence="5 6">
    <name type="scientific">Rhizoctonia solani</name>
    <dbReference type="NCBI Taxonomy" id="456999"/>
    <lineage>
        <taxon>Eukaryota</taxon>
        <taxon>Fungi</taxon>
        <taxon>Dikarya</taxon>
        <taxon>Basidiomycota</taxon>
        <taxon>Agaricomycotina</taxon>
        <taxon>Agaricomycetes</taxon>
        <taxon>Cantharellales</taxon>
        <taxon>Ceratobasidiaceae</taxon>
        <taxon>Rhizoctonia</taxon>
    </lineage>
</organism>
<dbReference type="Pfam" id="PF13374">
    <property type="entry name" value="TPR_10"/>
    <property type="match status" value="1"/>
</dbReference>
<dbReference type="Gene3D" id="3.40.50.300">
    <property type="entry name" value="P-loop containing nucleotide triphosphate hydrolases"/>
    <property type="match status" value="1"/>
</dbReference>
<comment type="caution">
    <text evidence="2">Lacks conserved residue(s) required for the propagation of feature annotation.</text>
</comment>
<reference evidence="5" key="1">
    <citation type="submission" date="2021-01" db="EMBL/GenBank/DDBJ databases">
        <authorList>
            <person name="Kaushik A."/>
        </authorList>
    </citation>
    <scope>NUCLEOTIDE SEQUENCE</scope>
    <source>
        <strain evidence="5">AG2-2IIIB</strain>
    </source>
</reference>
<dbReference type="InterPro" id="IPR016035">
    <property type="entry name" value="Acyl_Trfase/lysoPLipase"/>
</dbReference>
<dbReference type="GO" id="GO:0043531">
    <property type="term" value="F:ADP binding"/>
    <property type="evidence" value="ECO:0007669"/>
    <property type="project" value="InterPro"/>
</dbReference>
<dbReference type="PROSITE" id="PS51635">
    <property type="entry name" value="PNPLA"/>
    <property type="match status" value="1"/>
</dbReference>
<keyword evidence="3" id="KW-1133">Transmembrane helix</keyword>
<keyword evidence="3" id="KW-0812">Transmembrane</keyword>
<keyword evidence="1" id="KW-0443">Lipid metabolism</keyword>
<dbReference type="GO" id="GO:0046486">
    <property type="term" value="P:glycerolipid metabolic process"/>
    <property type="evidence" value="ECO:0007669"/>
    <property type="project" value="UniProtKB-ARBA"/>
</dbReference>
<dbReference type="Gene3D" id="3.40.1090.10">
    <property type="entry name" value="Cytosolic phospholipase A2 catalytic domain"/>
    <property type="match status" value="1"/>
</dbReference>
<dbReference type="PANTHER" id="PTHR46082">
    <property type="entry name" value="ATP/GTP-BINDING PROTEIN-RELATED"/>
    <property type="match status" value="1"/>
</dbReference>
<comment type="caution">
    <text evidence="5">The sequence shown here is derived from an EMBL/GenBank/DDBJ whole genome shotgun (WGS) entry which is preliminary data.</text>
</comment>
<dbReference type="Proteomes" id="UP000663843">
    <property type="component" value="Unassembled WGS sequence"/>
</dbReference>
<evidence type="ECO:0000313" key="6">
    <source>
        <dbReference type="Proteomes" id="UP000663843"/>
    </source>
</evidence>
<evidence type="ECO:0000259" key="4">
    <source>
        <dbReference type="PROSITE" id="PS51635"/>
    </source>
</evidence>
<proteinExistence type="predicted"/>
<evidence type="ECO:0000313" key="5">
    <source>
        <dbReference type="EMBL" id="CAE6393261.1"/>
    </source>
</evidence>
<evidence type="ECO:0000256" key="3">
    <source>
        <dbReference type="SAM" id="Phobius"/>
    </source>
</evidence>